<comment type="subcellular location">
    <subcellularLocation>
        <location evidence="1">Cell membrane</location>
        <topology evidence="1">Multi-pass membrane protein</topology>
    </subcellularLocation>
</comment>
<evidence type="ECO:0000256" key="7">
    <source>
        <dbReference type="ARBA" id="ARBA00023136"/>
    </source>
</evidence>
<feature type="transmembrane region" description="Helical" evidence="9">
    <location>
        <begin position="202"/>
        <end position="227"/>
    </location>
</feature>
<evidence type="ECO:0000256" key="5">
    <source>
        <dbReference type="ARBA" id="ARBA00022692"/>
    </source>
</evidence>
<sequence length="417" mass="43221">MATGERTPLAPSSAPGQPLRPPQTRVRSVVVNRRADDDEVQDVVPRVLRVSAALGWRLLVVVGAFYVIGTVVSYVAAVVVPVAIALLLAALLAPAVHWLQVRQVPRGVATALVLIGGLAVLGGVLTFVVVTFVRGVPELGSQLTASINDIANWLRNGPLSLSDNQLNSFQTEVLNTLSANQSSITAGALTTAATVGETLTEILLVVFTLIFFLHNGMGIWQFLLGAVPSRVRTRVDVAGRRGLAALVSYVRATAVVATVDAVAIGIALSVLGIPLAVPLAALVFLGAFIPIIGAVVAGGVAVMIALVAQSLVSALIVLGVVIAVMQLESHVLQPLLLGRAVKLHPLAVVLSIATGLLVGGIAGALLAVPLLAVLNSGIRSLLSEADEHVDPEDVHTSEPEDTGPDEPDLDRQRNLTS</sequence>
<feature type="compositionally biased region" description="Basic and acidic residues" evidence="8">
    <location>
        <begin position="386"/>
        <end position="398"/>
    </location>
</feature>
<comment type="similarity">
    <text evidence="2">Belongs to the autoinducer-2 exporter (AI-2E) (TC 2.A.86) family.</text>
</comment>
<proteinExistence type="inferred from homology"/>
<evidence type="ECO:0000256" key="2">
    <source>
        <dbReference type="ARBA" id="ARBA00009773"/>
    </source>
</evidence>
<keyword evidence="4" id="KW-1003">Cell membrane</keyword>
<dbReference type="PANTHER" id="PTHR21716">
    <property type="entry name" value="TRANSMEMBRANE PROTEIN"/>
    <property type="match status" value="1"/>
</dbReference>
<gene>
    <name evidence="10" type="ORF">RM445_27150</name>
</gene>
<evidence type="ECO:0000256" key="3">
    <source>
        <dbReference type="ARBA" id="ARBA00022448"/>
    </source>
</evidence>
<accession>A0ABU2NGV7</accession>
<feature type="transmembrane region" description="Helical" evidence="9">
    <location>
        <begin position="311"/>
        <end position="327"/>
    </location>
</feature>
<evidence type="ECO:0000256" key="1">
    <source>
        <dbReference type="ARBA" id="ARBA00004651"/>
    </source>
</evidence>
<feature type="transmembrane region" description="Helical" evidence="9">
    <location>
        <begin position="111"/>
        <end position="133"/>
    </location>
</feature>
<keyword evidence="5 9" id="KW-0812">Transmembrane</keyword>
<keyword evidence="11" id="KW-1185">Reference proteome</keyword>
<dbReference type="Pfam" id="PF01594">
    <property type="entry name" value="AI-2E_transport"/>
    <property type="match status" value="1"/>
</dbReference>
<reference evidence="11" key="1">
    <citation type="submission" date="2023-07" db="EMBL/GenBank/DDBJ databases">
        <title>30 novel species of actinomycetes from the DSMZ collection.</title>
        <authorList>
            <person name="Nouioui I."/>
        </authorList>
    </citation>
    <scope>NUCLEOTIDE SEQUENCE [LARGE SCALE GENOMIC DNA]</scope>
    <source>
        <strain evidence="11">DSM 45834</strain>
    </source>
</reference>
<feature type="transmembrane region" description="Helical" evidence="9">
    <location>
        <begin position="279"/>
        <end position="304"/>
    </location>
</feature>
<evidence type="ECO:0000256" key="9">
    <source>
        <dbReference type="SAM" id="Phobius"/>
    </source>
</evidence>
<dbReference type="PANTHER" id="PTHR21716:SF53">
    <property type="entry name" value="PERMEASE PERM-RELATED"/>
    <property type="match status" value="1"/>
</dbReference>
<evidence type="ECO:0000256" key="4">
    <source>
        <dbReference type="ARBA" id="ARBA00022475"/>
    </source>
</evidence>
<organism evidence="10 11">
    <name type="scientific">Pseudonocardia charpentierae</name>
    <dbReference type="NCBI Taxonomy" id="3075545"/>
    <lineage>
        <taxon>Bacteria</taxon>
        <taxon>Bacillati</taxon>
        <taxon>Actinomycetota</taxon>
        <taxon>Actinomycetes</taxon>
        <taxon>Pseudonocardiales</taxon>
        <taxon>Pseudonocardiaceae</taxon>
        <taxon>Pseudonocardia</taxon>
    </lineage>
</organism>
<feature type="transmembrane region" description="Helical" evidence="9">
    <location>
        <begin position="47"/>
        <end position="68"/>
    </location>
</feature>
<keyword evidence="6 9" id="KW-1133">Transmembrane helix</keyword>
<protein>
    <submittedName>
        <fullName evidence="10">AI-2E family transporter</fullName>
    </submittedName>
</protein>
<evidence type="ECO:0000256" key="6">
    <source>
        <dbReference type="ARBA" id="ARBA00022989"/>
    </source>
</evidence>
<evidence type="ECO:0000313" key="11">
    <source>
        <dbReference type="Proteomes" id="UP001183202"/>
    </source>
</evidence>
<keyword evidence="3" id="KW-0813">Transport</keyword>
<evidence type="ECO:0000256" key="8">
    <source>
        <dbReference type="SAM" id="MobiDB-lite"/>
    </source>
</evidence>
<dbReference type="Proteomes" id="UP001183202">
    <property type="component" value="Unassembled WGS sequence"/>
</dbReference>
<feature type="region of interest" description="Disordered" evidence="8">
    <location>
        <begin position="1"/>
        <end position="22"/>
    </location>
</feature>
<feature type="transmembrane region" description="Helical" evidence="9">
    <location>
        <begin position="347"/>
        <end position="374"/>
    </location>
</feature>
<name>A0ABU2NGV7_9PSEU</name>
<dbReference type="EMBL" id="JAVREJ010000027">
    <property type="protein sequence ID" value="MDT0353195.1"/>
    <property type="molecule type" value="Genomic_DNA"/>
</dbReference>
<feature type="region of interest" description="Disordered" evidence="8">
    <location>
        <begin position="386"/>
        <end position="417"/>
    </location>
</feature>
<dbReference type="RefSeq" id="WP_311559711.1">
    <property type="nucleotide sequence ID" value="NZ_JAVREJ010000027.1"/>
</dbReference>
<comment type="caution">
    <text evidence="10">The sequence shown here is derived from an EMBL/GenBank/DDBJ whole genome shotgun (WGS) entry which is preliminary data.</text>
</comment>
<feature type="transmembrane region" description="Helical" evidence="9">
    <location>
        <begin position="74"/>
        <end position="99"/>
    </location>
</feature>
<evidence type="ECO:0000313" key="10">
    <source>
        <dbReference type="EMBL" id="MDT0353195.1"/>
    </source>
</evidence>
<dbReference type="InterPro" id="IPR002549">
    <property type="entry name" value="AI-2E-like"/>
</dbReference>
<keyword evidence="7 9" id="KW-0472">Membrane</keyword>
<feature type="compositionally biased region" description="Acidic residues" evidence="8">
    <location>
        <begin position="399"/>
        <end position="408"/>
    </location>
</feature>
<feature type="transmembrane region" description="Helical" evidence="9">
    <location>
        <begin position="248"/>
        <end position="273"/>
    </location>
</feature>